<dbReference type="OrthoDB" id="3111604at2759"/>
<evidence type="ECO:0000313" key="2">
    <source>
        <dbReference type="EMBL" id="KIK02885.1"/>
    </source>
</evidence>
<keyword evidence="3" id="KW-1185">Reference proteome</keyword>
<proteinExistence type="predicted"/>
<feature type="non-terminal residue" evidence="2">
    <location>
        <position position="1"/>
    </location>
</feature>
<gene>
    <name evidence="2" type="ORF">K443DRAFT_96024</name>
</gene>
<sequence>HPRQRQHASYLQSQLPLYYLFSAAESDCLVASSRKISIIGKAIQTPRIHGLLVSVRFKSDGAGILKGRGSHQCSMSTRGYRGQGSDESSSVWRKEGDC</sequence>
<evidence type="ECO:0000313" key="3">
    <source>
        <dbReference type="Proteomes" id="UP000054477"/>
    </source>
</evidence>
<reference evidence="3" key="2">
    <citation type="submission" date="2015-01" db="EMBL/GenBank/DDBJ databases">
        <title>Evolutionary Origins and Diversification of the Mycorrhizal Mutualists.</title>
        <authorList>
            <consortium name="DOE Joint Genome Institute"/>
            <consortium name="Mycorrhizal Genomics Consortium"/>
            <person name="Kohler A."/>
            <person name="Kuo A."/>
            <person name="Nagy L.G."/>
            <person name="Floudas D."/>
            <person name="Copeland A."/>
            <person name="Barry K.W."/>
            <person name="Cichocki N."/>
            <person name="Veneault-Fourrey C."/>
            <person name="LaButti K."/>
            <person name="Lindquist E.A."/>
            <person name="Lipzen A."/>
            <person name="Lundell T."/>
            <person name="Morin E."/>
            <person name="Murat C."/>
            <person name="Riley R."/>
            <person name="Ohm R."/>
            <person name="Sun H."/>
            <person name="Tunlid A."/>
            <person name="Henrissat B."/>
            <person name="Grigoriev I.V."/>
            <person name="Hibbett D.S."/>
            <person name="Martin F."/>
        </authorList>
    </citation>
    <scope>NUCLEOTIDE SEQUENCE [LARGE SCALE GENOMIC DNA]</scope>
    <source>
        <strain evidence="3">LaAM-08-1</strain>
    </source>
</reference>
<dbReference type="EMBL" id="KN838586">
    <property type="protein sequence ID" value="KIK02885.1"/>
    <property type="molecule type" value="Genomic_DNA"/>
</dbReference>
<dbReference type="Proteomes" id="UP000054477">
    <property type="component" value="Unassembled WGS sequence"/>
</dbReference>
<accession>A0A0C9WUI9</accession>
<name>A0A0C9WUI9_9AGAR</name>
<protein>
    <submittedName>
        <fullName evidence="2">Uncharacterized protein</fullName>
    </submittedName>
</protein>
<feature type="region of interest" description="Disordered" evidence="1">
    <location>
        <begin position="67"/>
        <end position="98"/>
    </location>
</feature>
<dbReference type="HOGENOM" id="CLU_186258_0_0_1"/>
<dbReference type="AlphaFoldDB" id="A0A0C9WUI9"/>
<reference evidence="2 3" key="1">
    <citation type="submission" date="2014-04" db="EMBL/GenBank/DDBJ databases">
        <authorList>
            <consortium name="DOE Joint Genome Institute"/>
            <person name="Kuo A."/>
            <person name="Kohler A."/>
            <person name="Nagy L.G."/>
            <person name="Floudas D."/>
            <person name="Copeland A."/>
            <person name="Barry K.W."/>
            <person name="Cichocki N."/>
            <person name="Veneault-Fourrey C."/>
            <person name="LaButti K."/>
            <person name="Lindquist E.A."/>
            <person name="Lipzen A."/>
            <person name="Lundell T."/>
            <person name="Morin E."/>
            <person name="Murat C."/>
            <person name="Sun H."/>
            <person name="Tunlid A."/>
            <person name="Henrissat B."/>
            <person name="Grigoriev I.V."/>
            <person name="Hibbett D.S."/>
            <person name="Martin F."/>
            <person name="Nordberg H.P."/>
            <person name="Cantor M.N."/>
            <person name="Hua S.X."/>
        </authorList>
    </citation>
    <scope>NUCLEOTIDE SEQUENCE [LARGE SCALE GENOMIC DNA]</scope>
    <source>
        <strain evidence="2 3">LaAM-08-1</strain>
    </source>
</reference>
<organism evidence="2 3">
    <name type="scientific">Laccaria amethystina LaAM-08-1</name>
    <dbReference type="NCBI Taxonomy" id="1095629"/>
    <lineage>
        <taxon>Eukaryota</taxon>
        <taxon>Fungi</taxon>
        <taxon>Dikarya</taxon>
        <taxon>Basidiomycota</taxon>
        <taxon>Agaricomycotina</taxon>
        <taxon>Agaricomycetes</taxon>
        <taxon>Agaricomycetidae</taxon>
        <taxon>Agaricales</taxon>
        <taxon>Agaricineae</taxon>
        <taxon>Hydnangiaceae</taxon>
        <taxon>Laccaria</taxon>
    </lineage>
</organism>
<evidence type="ECO:0000256" key="1">
    <source>
        <dbReference type="SAM" id="MobiDB-lite"/>
    </source>
</evidence>